<evidence type="ECO:0000256" key="1">
    <source>
        <dbReference type="SAM" id="Phobius"/>
    </source>
</evidence>
<reference evidence="2 3" key="1">
    <citation type="journal article" date="2016" name="Nat. Commun.">
        <title>Thousands of microbial genomes shed light on interconnected biogeochemical processes in an aquifer system.</title>
        <authorList>
            <person name="Anantharaman K."/>
            <person name="Brown C.T."/>
            <person name="Hug L.A."/>
            <person name="Sharon I."/>
            <person name="Castelle C.J."/>
            <person name="Probst A.J."/>
            <person name="Thomas B.C."/>
            <person name="Singh A."/>
            <person name="Wilkins M.J."/>
            <person name="Karaoz U."/>
            <person name="Brodie E.L."/>
            <person name="Williams K.H."/>
            <person name="Hubbard S.S."/>
            <person name="Banfield J.F."/>
        </authorList>
    </citation>
    <scope>NUCLEOTIDE SEQUENCE [LARGE SCALE GENOMIC DNA]</scope>
</reference>
<evidence type="ECO:0000313" key="3">
    <source>
        <dbReference type="Proteomes" id="UP000178429"/>
    </source>
</evidence>
<keyword evidence="1" id="KW-0472">Membrane</keyword>
<dbReference type="Proteomes" id="UP000178429">
    <property type="component" value="Unassembled WGS sequence"/>
</dbReference>
<feature type="transmembrane region" description="Helical" evidence="1">
    <location>
        <begin position="71"/>
        <end position="89"/>
    </location>
</feature>
<keyword evidence="1" id="KW-0812">Transmembrane</keyword>
<gene>
    <name evidence="2" type="ORF">A2975_02060</name>
</gene>
<name>A0A1F8C2K0_9BACT</name>
<dbReference type="EMBL" id="MGHL01000004">
    <property type="protein sequence ID" value="OGM70543.1"/>
    <property type="molecule type" value="Genomic_DNA"/>
</dbReference>
<dbReference type="AlphaFoldDB" id="A0A1F8C2K0"/>
<evidence type="ECO:0000313" key="2">
    <source>
        <dbReference type="EMBL" id="OGM70543.1"/>
    </source>
</evidence>
<feature type="transmembrane region" description="Helical" evidence="1">
    <location>
        <begin position="101"/>
        <end position="122"/>
    </location>
</feature>
<sequence>MGFDESITYIPTVLESPHVAVGAAIATKIPNPLIAIPLAIGSHFILDRIPHWNPHSYTETQKNGRVSKNTIVFALTDVAVSLAIGFYIASRALPDYRHAAVILAASFFAVLPDLAKSPYFLLNQRKGLIKKYVDFERSLQVETKFAVGMTVQLLVIAASFWWIS</sequence>
<proteinExistence type="predicted"/>
<keyword evidence="1" id="KW-1133">Transmembrane helix</keyword>
<protein>
    <submittedName>
        <fullName evidence="2">Uncharacterized protein</fullName>
    </submittedName>
</protein>
<accession>A0A1F8C2K0</accession>
<comment type="caution">
    <text evidence="2">The sequence shown here is derived from an EMBL/GenBank/DDBJ whole genome shotgun (WGS) entry which is preliminary data.</text>
</comment>
<dbReference type="STRING" id="1802525.A2975_02060"/>
<feature type="transmembrane region" description="Helical" evidence="1">
    <location>
        <begin position="143"/>
        <end position="163"/>
    </location>
</feature>
<organism evidence="2 3">
    <name type="scientific">Candidatus Woesebacteria bacterium RIFCSPLOWO2_01_FULL_44_14</name>
    <dbReference type="NCBI Taxonomy" id="1802525"/>
    <lineage>
        <taxon>Bacteria</taxon>
        <taxon>Candidatus Woeseibacteriota</taxon>
    </lineage>
</organism>